<dbReference type="PANTHER" id="PTHR43386">
    <property type="entry name" value="OLIGOPEPTIDE TRANSPORT SYSTEM PERMEASE PROTEIN APPC"/>
    <property type="match status" value="1"/>
</dbReference>
<dbReference type="PROSITE" id="PS50928">
    <property type="entry name" value="ABC_TM1"/>
    <property type="match status" value="1"/>
</dbReference>
<evidence type="ECO:0000256" key="1">
    <source>
        <dbReference type="ARBA" id="ARBA00004651"/>
    </source>
</evidence>
<dbReference type="Pfam" id="PF00528">
    <property type="entry name" value="BPD_transp_1"/>
    <property type="match status" value="1"/>
</dbReference>
<organism evidence="9 10">
    <name type="scientific">Jannaschia donghaensis</name>
    <dbReference type="NCBI Taxonomy" id="420998"/>
    <lineage>
        <taxon>Bacteria</taxon>
        <taxon>Pseudomonadati</taxon>
        <taxon>Pseudomonadota</taxon>
        <taxon>Alphaproteobacteria</taxon>
        <taxon>Rhodobacterales</taxon>
        <taxon>Roseobacteraceae</taxon>
        <taxon>Jannaschia</taxon>
    </lineage>
</organism>
<keyword evidence="6 7" id="KW-0472">Membrane</keyword>
<keyword evidence="3" id="KW-1003">Cell membrane</keyword>
<accession>A0A0M6YH19</accession>
<name>A0A0M6YH19_9RHOB</name>
<protein>
    <submittedName>
        <fullName evidence="9">Glutathione transport system permease protein GsiD</fullName>
    </submittedName>
</protein>
<dbReference type="OrthoDB" id="9766870at2"/>
<feature type="transmembrane region" description="Helical" evidence="7">
    <location>
        <begin position="255"/>
        <end position="278"/>
    </location>
</feature>
<evidence type="ECO:0000256" key="2">
    <source>
        <dbReference type="ARBA" id="ARBA00022448"/>
    </source>
</evidence>
<dbReference type="Pfam" id="PF12911">
    <property type="entry name" value="OppC_N"/>
    <property type="match status" value="1"/>
</dbReference>
<comment type="similarity">
    <text evidence="7">Belongs to the binding-protein-dependent transport system permease family.</text>
</comment>
<evidence type="ECO:0000256" key="4">
    <source>
        <dbReference type="ARBA" id="ARBA00022692"/>
    </source>
</evidence>
<dbReference type="Gene3D" id="1.10.3720.10">
    <property type="entry name" value="MetI-like"/>
    <property type="match status" value="1"/>
</dbReference>
<dbReference type="SUPFAM" id="SSF161098">
    <property type="entry name" value="MetI-like"/>
    <property type="match status" value="1"/>
</dbReference>
<evidence type="ECO:0000313" key="9">
    <source>
        <dbReference type="EMBL" id="CTQ48557.1"/>
    </source>
</evidence>
<dbReference type="STRING" id="420998.JDO7802_00559"/>
<feature type="transmembrane region" description="Helical" evidence="7">
    <location>
        <begin position="93"/>
        <end position="118"/>
    </location>
</feature>
<evidence type="ECO:0000256" key="6">
    <source>
        <dbReference type="ARBA" id="ARBA00023136"/>
    </source>
</evidence>
<dbReference type="InterPro" id="IPR035906">
    <property type="entry name" value="MetI-like_sf"/>
</dbReference>
<proteinExistence type="inferred from homology"/>
<evidence type="ECO:0000256" key="3">
    <source>
        <dbReference type="ARBA" id="ARBA00022475"/>
    </source>
</evidence>
<dbReference type="GO" id="GO:0055085">
    <property type="term" value="P:transmembrane transport"/>
    <property type="evidence" value="ECO:0007669"/>
    <property type="project" value="InterPro"/>
</dbReference>
<dbReference type="EMBL" id="CXSU01000005">
    <property type="protein sequence ID" value="CTQ48557.1"/>
    <property type="molecule type" value="Genomic_DNA"/>
</dbReference>
<sequence length="294" mass="31192">MTSMTGTAARMMSGFGNTSLGRAFGSILGKVAGGFLVLLLLTAIFAPWITPFDYAAQNLMNGNQPPGWPHLLGTDQFGRDVLSRVIYGARTSLSVSATAIAISITVGMTLGAAAGYFGGLFERCVMTVVDLTWSFPDILIALIFVAIIGPGLTSTTFAIAIAYLAQFTRLTRAQIVRLKRETFIEATINLGAKPHHILLRHLLPNAIAPVIVVGMLAIGDGIVLEATLGFFGLGAQPPTPSWGAMMSSGTAQLFLSPWVIIFPGVVVAVTVIMVNLFGDELIRALDIRDRIRGA</sequence>
<comment type="subcellular location">
    <subcellularLocation>
        <location evidence="1 7">Cell membrane</location>
        <topology evidence="1 7">Multi-pass membrane protein</topology>
    </subcellularLocation>
</comment>
<dbReference type="CDD" id="cd06261">
    <property type="entry name" value="TM_PBP2"/>
    <property type="match status" value="1"/>
</dbReference>
<dbReference type="InterPro" id="IPR025966">
    <property type="entry name" value="OppC_N"/>
</dbReference>
<dbReference type="PANTHER" id="PTHR43386:SF25">
    <property type="entry name" value="PEPTIDE ABC TRANSPORTER PERMEASE PROTEIN"/>
    <property type="match status" value="1"/>
</dbReference>
<keyword evidence="5 7" id="KW-1133">Transmembrane helix</keyword>
<keyword evidence="4 7" id="KW-0812">Transmembrane</keyword>
<dbReference type="AlphaFoldDB" id="A0A0M6YH19"/>
<feature type="domain" description="ABC transmembrane type-1" evidence="8">
    <location>
        <begin position="89"/>
        <end position="278"/>
    </location>
</feature>
<evidence type="ECO:0000256" key="7">
    <source>
        <dbReference type="RuleBase" id="RU363032"/>
    </source>
</evidence>
<evidence type="ECO:0000259" key="8">
    <source>
        <dbReference type="PROSITE" id="PS50928"/>
    </source>
</evidence>
<keyword evidence="2 7" id="KW-0813">Transport</keyword>
<feature type="transmembrane region" description="Helical" evidence="7">
    <location>
        <begin position="27"/>
        <end position="50"/>
    </location>
</feature>
<dbReference type="InterPro" id="IPR050366">
    <property type="entry name" value="BP-dependent_transpt_permease"/>
</dbReference>
<dbReference type="RefSeq" id="WP_083480976.1">
    <property type="nucleotide sequence ID" value="NZ_CXSU01000005.1"/>
</dbReference>
<dbReference type="Proteomes" id="UP000049222">
    <property type="component" value="Unassembled WGS sequence"/>
</dbReference>
<evidence type="ECO:0000256" key="5">
    <source>
        <dbReference type="ARBA" id="ARBA00022989"/>
    </source>
</evidence>
<evidence type="ECO:0000313" key="10">
    <source>
        <dbReference type="Proteomes" id="UP000049222"/>
    </source>
</evidence>
<dbReference type="InterPro" id="IPR000515">
    <property type="entry name" value="MetI-like"/>
</dbReference>
<reference evidence="9 10" key="1">
    <citation type="submission" date="2015-07" db="EMBL/GenBank/DDBJ databases">
        <authorList>
            <person name="Noorani M."/>
        </authorList>
    </citation>
    <scope>NUCLEOTIDE SEQUENCE [LARGE SCALE GENOMIC DNA]</scope>
    <source>
        <strain evidence="9 10">CECT 7802</strain>
    </source>
</reference>
<feature type="transmembrane region" description="Helical" evidence="7">
    <location>
        <begin position="206"/>
        <end position="235"/>
    </location>
</feature>
<dbReference type="GO" id="GO:0005886">
    <property type="term" value="C:plasma membrane"/>
    <property type="evidence" value="ECO:0007669"/>
    <property type="project" value="UniProtKB-SubCell"/>
</dbReference>
<keyword evidence="10" id="KW-1185">Reference proteome</keyword>
<gene>
    <name evidence="9" type="primary">gsiD_3</name>
    <name evidence="9" type="ORF">JDO7802_00559</name>
</gene>
<feature type="transmembrane region" description="Helical" evidence="7">
    <location>
        <begin position="138"/>
        <end position="165"/>
    </location>
</feature>